<dbReference type="EMBL" id="OU015567">
    <property type="protein sequence ID" value="CAG5111267.1"/>
    <property type="molecule type" value="Genomic_DNA"/>
</dbReference>
<dbReference type="InterPro" id="IPR044926">
    <property type="entry name" value="RGS_subdomain_2"/>
</dbReference>
<dbReference type="Gene3D" id="1.10.167.10">
    <property type="entry name" value="Regulator of G-protein Signalling 4, domain 2"/>
    <property type="match status" value="1"/>
</dbReference>
<dbReference type="SUPFAM" id="SSF48097">
    <property type="entry name" value="Regulator of G-protein signaling, RGS"/>
    <property type="match status" value="1"/>
</dbReference>
<protein>
    <submittedName>
        <fullName evidence="4">Oidioi.mRNA.OKI2018_I69.chr2.g5591.t1.cds</fullName>
    </submittedName>
</protein>
<reference evidence="4 5" key="1">
    <citation type="submission" date="2021-04" db="EMBL/GenBank/DDBJ databases">
        <authorList>
            <person name="Bliznina A."/>
        </authorList>
    </citation>
    <scope>NUCLEOTIDE SEQUENCE [LARGE SCALE GENOMIC DNA]</scope>
</reference>
<dbReference type="PANTHER" id="PTHR22775">
    <property type="entry name" value="SORTING NEXIN"/>
    <property type="match status" value="1"/>
</dbReference>
<dbReference type="Proteomes" id="UP001158576">
    <property type="component" value="Chromosome 2"/>
</dbReference>
<dbReference type="InterPro" id="IPR036305">
    <property type="entry name" value="RGS_sf"/>
</dbReference>
<evidence type="ECO:0000313" key="4">
    <source>
        <dbReference type="EMBL" id="CAG5111267.1"/>
    </source>
</evidence>
<feature type="domain" description="PXA" evidence="3">
    <location>
        <begin position="1"/>
        <end position="79"/>
    </location>
</feature>
<dbReference type="SUPFAM" id="SSF64268">
    <property type="entry name" value="PX domain"/>
    <property type="match status" value="1"/>
</dbReference>
<dbReference type="SMART" id="SM00312">
    <property type="entry name" value="PX"/>
    <property type="match status" value="1"/>
</dbReference>
<evidence type="ECO:0000256" key="1">
    <source>
        <dbReference type="SAM" id="MobiDB-lite"/>
    </source>
</evidence>
<dbReference type="PANTHER" id="PTHR22775:SF44">
    <property type="entry name" value="SORTING NEXIN-14"/>
    <property type="match status" value="1"/>
</dbReference>
<evidence type="ECO:0000313" key="5">
    <source>
        <dbReference type="Proteomes" id="UP001158576"/>
    </source>
</evidence>
<keyword evidence="5" id="KW-1185">Reference proteome</keyword>
<name>A0ABN7T2I4_OIKDI</name>
<feature type="region of interest" description="Disordered" evidence="1">
    <location>
        <begin position="286"/>
        <end position="322"/>
    </location>
</feature>
<proteinExistence type="predicted"/>
<dbReference type="InterPro" id="IPR003114">
    <property type="entry name" value="Phox_assoc"/>
</dbReference>
<gene>
    <name evidence="4" type="ORF">OKIOD_LOCUS14356</name>
</gene>
<evidence type="ECO:0000259" key="3">
    <source>
        <dbReference type="PROSITE" id="PS51207"/>
    </source>
</evidence>
<dbReference type="PROSITE" id="PS50195">
    <property type="entry name" value="PX"/>
    <property type="match status" value="1"/>
</dbReference>
<accession>A0ABN7T2I4</accession>
<dbReference type="Gene3D" id="3.30.1520.10">
    <property type="entry name" value="Phox-like domain"/>
    <property type="match status" value="1"/>
</dbReference>
<dbReference type="Pfam" id="PF00787">
    <property type="entry name" value="PX"/>
    <property type="match status" value="1"/>
</dbReference>
<dbReference type="InterPro" id="IPR001683">
    <property type="entry name" value="PX_dom"/>
</dbReference>
<dbReference type="InterPro" id="IPR036871">
    <property type="entry name" value="PX_dom_sf"/>
</dbReference>
<sequence length="683" mass="77757">MRSLPENQLHPALKSLRHEEAHLKTKLQKIAPFAFPSVSNTGVQVLCDILVTNVIIPGINLATDKEMGYRIVIEANSSLRKKFRKELVKLGLDENANEIPPIWKRRKSNANKIILYDFGSRGFVKTEKSIFVLSVRQILEDHQMFYSFKCWLQKYQAVSLLNFVHKFEDFNRRFFGHVEFREEELQSFHKELSNLMDVHFSKGPCCIPISSKIIEDLKAIVFGKQQSHENLIKASRPLTLAYNTTLYLLEEYYLPDFCHGIFFNDSSLACGHAAYEVIGPRDAQHATSKSITRSASNLSNRKTNAKYQNSNPQKQSSEEMNGSQSDAFSFTEYFSKTSDDLQTVRVTIPRVERDAKGEYAFVVAVESSIEALDSQRHYQLRYYPEFYALESKLKEFHGTLGCSLPTRRLILRTEEYHINIRSELESWLQKIITRPELRHSRLLLDFIQNNQSESFGSGLIESSINLNRVTQPLDKLISTKKAPRLLESFANRAKMHSAIPDENYVGPKNAAKVYEEKQASFTYLSESSSLSVSSTSSSLSFQFNSREDNSLACSLFSLFSAHFFPQKFFKSLISSFRHVLILLIKASTPSKPEAIEKETVKQTIDSLLEGICSIGLDTLQASSSNTATVTPPPSRRDQAVAALKWWPLSKSIMKIAEAPLLLKQIYFIIIDDVVSILFPEISK</sequence>
<dbReference type="PROSITE" id="PS51207">
    <property type="entry name" value="PXA"/>
    <property type="match status" value="1"/>
</dbReference>
<organism evidence="4 5">
    <name type="scientific">Oikopleura dioica</name>
    <name type="common">Tunicate</name>
    <dbReference type="NCBI Taxonomy" id="34765"/>
    <lineage>
        <taxon>Eukaryota</taxon>
        <taxon>Metazoa</taxon>
        <taxon>Chordata</taxon>
        <taxon>Tunicata</taxon>
        <taxon>Appendicularia</taxon>
        <taxon>Copelata</taxon>
        <taxon>Oikopleuridae</taxon>
        <taxon>Oikopleura</taxon>
    </lineage>
</organism>
<feature type="domain" description="PX" evidence="2">
    <location>
        <begin position="339"/>
        <end position="454"/>
    </location>
</feature>
<evidence type="ECO:0000259" key="2">
    <source>
        <dbReference type="PROSITE" id="PS50195"/>
    </source>
</evidence>